<dbReference type="OrthoDB" id="415532at2759"/>
<evidence type="ECO:0000313" key="3">
    <source>
        <dbReference type="EMBL" id="OJT02596.1"/>
    </source>
</evidence>
<comment type="caution">
    <text evidence="3">The sequence shown here is derived from an EMBL/GenBank/DDBJ whole genome shotgun (WGS) entry which is preliminary data.</text>
</comment>
<dbReference type="InterPro" id="IPR025340">
    <property type="entry name" value="DUF4246"/>
</dbReference>
<reference evidence="3 4" key="1">
    <citation type="submission" date="2016-10" db="EMBL/GenBank/DDBJ databases">
        <title>Genome sequence of the basidiomycete white-rot fungus Trametes pubescens.</title>
        <authorList>
            <person name="Makela M.R."/>
            <person name="Granchi Z."/>
            <person name="Peng M."/>
            <person name="De Vries R.P."/>
            <person name="Grigoriev I."/>
            <person name="Riley R."/>
            <person name="Hilden K."/>
        </authorList>
    </citation>
    <scope>NUCLEOTIDE SEQUENCE [LARGE SCALE GENOMIC DNA]</scope>
    <source>
        <strain evidence="3 4">FBCC735</strain>
    </source>
</reference>
<sequence>MTSLQPYQGPVRKLVVAMDVGTTYSGVAFAVLDPGEVPKISGVTRFPGQENAVGDSKIPSILYYRRDGTVHSVGAEAALPGMELEAEDDDLVFVEWFKLYLRPETLDSDEIKRRDLPPLPEGKSVLDVFADFTRYLFQCTQRYIKETHANGESLWSSVEDHIEFVLSHPNGWEGLQQGKMRQAAIMAGLVPDTPDGHARVHFVTEGEASLHFCIRSGLTADNIADGQNVMIVDAGGGTVDISSYAFVSASPLTVEEIASADCIMQGSTRVNARAKTFLQERLKNSAYGNEEDIKAMLEYFDKSTKPIFKDATEQSYIKFGSMSCNDPKVKIRRGQLLLSGPEMEEFYKPSLDAIVKAVQKQRQTASRSISTIFLVGGFAASPWLYAKLQKAVKPLGLELCRPDTHTSKAVAEGGVSFYLEHFVSARIIKMTYGTVINTSYDPTDAEHIARNYKKIVRPSGRVVGTRVRGTEEMSKGYFKESREVKTLDTMSAEIICYRGKKEDPRWVDLEPHCFTTLCTIYADTSRVVKSPRVGRNGIHYAQAFDIVLMCGLTELQAQIRWEEGGQEMRTGLHGATPTKRSRSLLFFPSSSPPHPTAADLNAAMSSDQAVPAPAFASPLLYHHREPITLVELRMRRFSGLIRAKPDWWEKVHDASIAAKWRVEMVEQDKATVEKLWSGTERFDHGRGAKLWPRDPITDSQLDYIFDQLKYEAGRRDAATGIFATSIPNVYESRSLIPADIKSPLLALVSALEGVSEDQNDWHPGSNGQVLDLLHPSLYPLRIAHSYVRDKSTDGEAHGVHVLTRDEYLSQRPDFEVYWHEPYRAVSDDYQWLPTDFEVSATGDVVALAYINNLHPSKHRGGYAAISAVFSRFIPLFERVTSDMLSPPPPFAINVEPTAWYDHLQMPDFGDWDILEEEDDPEEKWYEEVRWPLIPDPPPFAPPSSEGRVDVKLRGRTLQVIVKLANIILTPENPKYPGGSWHVEGMANEKIVATGLYYYSCDNITQSRLVFRTVVGGDPADYPQLPYEQSDNRGYYTVFGFGGGDPLNQELGHVVAEEGKCIAFPNIYQHRVDPFELADPTKAGHRKILCFFLVDPHTRIHSTSDAPPQQEEWLMDEMVRIPALQKLPAELFKMVSDYATAGTMSRKEAEQHREWLMDERKQFVMTYNEEVYEVEFNMCEH</sequence>
<dbReference type="InterPro" id="IPR043129">
    <property type="entry name" value="ATPase_NBD"/>
</dbReference>
<proteinExistence type="predicted"/>
<dbReference type="Proteomes" id="UP000184267">
    <property type="component" value="Unassembled WGS sequence"/>
</dbReference>
<dbReference type="CDD" id="cd10170">
    <property type="entry name" value="ASKHA_NBD_HSP70"/>
    <property type="match status" value="1"/>
</dbReference>
<gene>
    <name evidence="3" type="ORF">TRAPUB_6860</name>
</gene>
<dbReference type="EMBL" id="MNAD01001660">
    <property type="protein sequence ID" value="OJT02596.1"/>
    <property type="molecule type" value="Genomic_DNA"/>
</dbReference>
<protein>
    <submittedName>
        <fullName evidence="3">Heat shock 70 kDa protein 12B</fullName>
    </submittedName>
</protein>
<dbReference type="PANTHER" id="PTHR33119">
    <property type="entry name" value="IFI3P"/>
    <property type="match status" value="1"/>
</dbReference>
<feature type="domain" description="DUF4246" evidence="1">
    <location>
        <begin position="700"/>
        <end position="1115"/>
    </location>
</feature>
<keyword evidence="3" id="KW-0346">Stress response</keyword>
<dbReference type="Pfam" id="PF14033">
    <property type="entry name" value="DUF4246"/>
    <property type="match status" value="1"/>
</dbReference>
<evidence type="ECO:0000313" key="4">
    <source>
        <dbReference type="Proteomes" id="UP000184267"/>
    </source>
</evidence>
<dbReference type="Gene3D" id="3.90.640.10">
    <property type="entry name" value="Actin, Chain A, domain 4"/>
    <property type="match status" value="1"/>
</dbReference>
<organism evidence="3 4">
    <name type="scientific">Trametes pubescens</name>
    <name type="common">White-rot fungus</name>
    <dbReference type="NCBI Taxonomy" id="154538"/>
    <lineage>
        <taxon>Eukaryota</taxon>
        <taxon>Fungi</taxon>
        <taxon>Dikarya</taxon>
        <taxon>Basidiomycota</taxon>
        <taxon>Agaricomycotina</taxon>
        <taxon>Agaricomycetes</taxon>
        <taxon>Polyporales</taxon>
        <taxon>Polyporaceae</taxon>
        <taxon>Trametes</taxon>
    </lineage>
</organism>
<dbReference type="Pfam" id="PF21666">
    <property type="entry name" value="DUF4246_N"/>
    <property type="match status" value="1"/>
</dbReference>
<evidence type="ECO:0000259" key="1">
    <source>
        <dbReference type="Pfam" id="PF14033"/>
    </source>
</evidence>
<dbReference type="AlphaFoldDB" id="A0A1M2V511"/>
<dbReference type="STRING" id="154538.A0A1M2V511"/>
<dbReference type="Gene3D" id="3.30.420.40">
    <property type="match status" value="2"/>
</dbReference>
<keyword evidence="4" id="KW-1185">Reference proteome</keyword>
<dbReference type="InterPro" id="IPR049192">
    <property type="entry name" value="DUF4246_C"/>
</dbReference>
<dbReference type="SUPFAM" id="SSF53067">
    <property type="entry name" value="Actin-like ATPase domain"/>
    <property type="match status" value="2"/>
</dbReference>
<name>A0A1M2V511_TRAPU</name>
<feature type="domain" description="DUF4246" evidence="2">
    <location>
        <begin position="612"/>
        <end position="663"/>
    </location>
</feature>
<dbReference type="PANTHER" id="PTHR33119:SF1">
    <property type="entry name" value="FE2OG DIOXYGENASE DOMAIN-CONTAINING PROTEIN"/>
    <property type="match status" value="1"/>
</dbReference>
<evidence type="ECO:0000259" key="2">
    <source>
        <dbReference type="Pfam" id="PF21666"/>
    </source>
</evidence>
<dbReference type="InterPro" id="IPR049207">
    <property type="entry name" value="DUF4246_N"/>
</dbReference>
<accession>A0A1M2V511</accession>